<keyword evidence="4" id="KW-1185">Reference proteome</keyword>
<evidence type="ECO:0000256" key="1">
    <source>
        <dbReference type="SAM" id="Coils"/>
    </source>
</evidence>
<evidence type="ECO:0000313" key="4">
    <source>
        <dbReference type="Proteomes" id="UP000799537"/>
    </source>
</evidence>
<feature type="compositionally biased region" description="Polar residues" evidence="2">
    <location>
        <begin position="223"/>
        <end position="257"/>
    </location>
</feature>
<dbReference type="EMBL" id="ML993598">
    <property type="protein sequence ID" value="KAF2166082.1"/>
    <property type="molecule type" value="Genomic_DNA"/>
</dbReference>
<protein>
    <submittedName>
        <fullName evidence="3">Uncharacterized protein</fullName>
    </submittedName>
</protein>
<keyword evidence="1" id="KW-0175">Coiled coil</keyword>
<proteinExistence type="predicted"/>
<dbReference type="AlphaFoldDB" id="A0A6A6CJF0"/>
<feature type="region of interest" description="Disordered" evidence="2">
    <location>
        <begin position="223"/>
        <end position="278"/>
    </location>
</feature>
<sequence length="906" mass="98106">MENAAGDETIANAAAALSSLKNSTTYSESTIGSMITIARRCYSTLKDKKRASRALLPLPYNTTKSDTHIDKDHSSLLPLLEQLALCADTFPRSWRTLPSLHSVLSRRHSNFNFNALPPLLQSETATSTKAKIPILEPDPTIKMSEYYGCFNEQELYGFDFNSTNDFFTPGPDASLNDLLYGDQSFTSDAEQYFTQEIEPVTTSVSEPAITPFDLGVIEEFNNSFGNDQLNTPAEQNQQVSASADVSGSDTVDTSTEQFSEHATTHTDAKDNGTDSAPAEVCQHVDTPVDANDIGKANSAAEHHEPASTLPATQTTAEVTSGDSLSQDASDDTQEVSAEQYQPVTAAPETSTADDDLFAQLMSGEHFPAEQYEPVFPSYAHAPVQASAAGQYADGSIIDMQQDFVEQFQPVLPAVAQPTYQQAHTSQHVYTNISAYNDISALNAINHMVDTRKQSMKPVYSMRNTSTNVGNQFLMLQALQQQQALQKQQQALQKQHALQKQQVQMQQAVKAQQAFQNQRYSLPAPAKATGHFTLPPFPAIKKRHSSNKVKTSFESPIILSPDAHNPPAAPFIKAEEQSPPPQQAPPARPQSYTNTPQPTAPAIPPLGANGLRFTSIAQAQEFATARTPLNLPSDDFAAMEANPHPYIHKIMSAFHGPLRSEPENYDVTRIRLEDWVQYQLRNAERAQKITRQDPSRLELAAWLIFAELIEAHKLGVKPTSTSTPPANIPKCSLHLEQVLRPIRDYAIFRFDLLRLTRVDELVSNVAAATQRKLSNFKGNGRKAGRDVENAKRAAEMGFDYEAVLGSKRKRGEGEGDTGMKRVKRVKKSVGGQGAGGGQMGVFAAGAAGAVGAQGGVVGDNLLPPVPAAAAGAQPLEYYGVAAAAAASNGGVGGGKKRKVASEIVTLD</sequence>
<name>A0A6A6CJF0_ZASCE</name>
<feature type="region of interest" description="Disordered" evidence="2">
    <location>
        <begin position="525"/>
        <end position="607"/>
    </location>
</feature>
<organism evidence="3 4">
    <name type="scientific">Zasmidium cellare ATCC 36951</name>
    <dbReference type="NCBI Taxonomy" id="1080233"/>
    <lineage>
        <taxon>Eukaryota</taxon>
        <taxon>Fungi</taxon>
        <taxon>Dikarya</taxon>
        <taxon>Ascomycota</taxon>
        <taxon>Pezizomycotina</taxon>
        <taxon>Dothideomycetes</taxon>
        <taxon>Dothideomycetidae</taxon>
        <taxon>Mycosphaerellales</taxon>
        <taxon>Mycosphaerellaceae</taxon>
        <taxon>Zasmidium</taxon>
    </lineage>
</organism>
<dbReference type="RefSeq" id="XP_033666971.1">
    <property type="nucleotide sequence ID" value="XM_033806951.1"/>
</dbReference>
<feature type="compositionally biased region" description="Polar residues" evidence="2">
    <location>
        <begin position="309"/>
        <end position="327"/>
    </location>
</feature>
<feature type="compositionally biased region" description="Pro residues" evidence="2">
    <location>
        <begin position="577"/>
        <end position="587"/>
    </location>
</feature>
<dbReference type="OrthoDB" id="3644827at2759"/>
<gene>
    <name evidence="3" type="ORF">M409DRAFT_23810</name>
</gene>
<dbReference type="GeneID" id="54560223"/>
<reference evidence="3" key="1">
    <citation type="journal article" date="2020" name="Stud. Mycol.">
        <title>101 Dothideomycetes genomes: a test case for predicting lifestyles and emergence of pathogens.</title>
        <authorList>
            <person name="Haridas S."/>
            <person name="Albert R."/>
            <person name="Binder M."/>
            <person name="Bloem J."/>
            <person name="Labutti K."/>
            <person name="Salamov A."/>
            <person name="Andreopoulos B."/>
            <person name="Baker S."/>
            <person name="Barry K."/>
            <person name="Bills G."/>
            <person name="Bluhm B."/>
            <person name="Cannon C."/>
            <person name="Castanera R."/>
            <person name="Culley D."/>
            <person name="Daum C."/>
            <person name="Ezra D."/>
            <person name="Gonzalez J."/>
            <person name="Henrissat B."/>
            <person name="Kuo A."/>
            <person name="Liang C."/>
            <person name="Lipzen A."/>
            <person name="Lutzoni F."/>
            <person name="Magnuson J."/>
            <person name="Mondo S."/>
            <person name="Nolan M."/>
            <person name="Ohm R."/>
            <person name="Pangilinan J."/>
            <person name="Park H.-J."/>
            <person name="Ramirez L."/>
            <person name="Alfaro M."/>
            <person name="Sun H."/>
            <person name="Tritt A."/>
            <person name="Yoshinaga Y."/>
            <person name="Zwiers L.-H."/>
            <person name="Turgeon B."/>
            <person name="Goodwin S."/>
            <person name="Spatafora J."/>
            <person name="Crous P."/>
            <person name="Grigoriev I."/>
        </authorList>
    </citation>
    <scope>NUCLEOTIDE SEQUENCE</scope>
    <source>
        <strain evidence="3">ATCC 36951</strain>
    </source>
</reference>
<feature type="region of interest" description="Disordered" evidence="2">
    <location>
        <begin position="298"/>
        <end position="349"/>
    </location>
</feature>
<accession>A0A6A6CJF0</accession>
<feature type="compositionally biased region" description="Polar residues" evidence="2">
    <location>
        <begin position="334"/>
        <end position="349"/>
    </location>
</feature>
<evidence type="ECO:0000256" key="2">
    <source>
        <dbReference type="SAM" id="MobiDB-lite"/>
    </source>
</evidence>
<feature type="coiled-coil region" evidence="1">
    <location>
        <begin position="474"/>
        <end position="501"/>
    </location>
</feature>
<evidence type="ECO:0000313" key="3">
    <source>
        <dbReference type="EMBL" id="KAF2166082.1"/>
    </source>
</evidence>
<feature type="compositionally biased region" description="Basic and acidic residues" evidence="2">
    <location>
        <begin position="258"/>
        <end position="272"/>
    </location>
</feature>
<dbReference type="Proteomes" id="UP000799537">
    <property type="component" value="Unassembled WGS sequence"/>
</dbReference>